<evidence type="ECO:0000313" key="3">
    <source>
        <dbReference type="Proteomes" id="UP000198949"/>
    </source>
</evidence>
<feature type="region of interest" description="Disordered" evidence="1">
    <location>
        <begin position="109"/>
        <end position="148"/>
    </location>
</feature>
<dbReference type="STRING" id="58114.SAMN05216270_101511"/>
<sequence length="253" mass="27887">MPFISRLPLDVARPRTRELLRNPQEMKNEVLGAIDSGGGKERFLWRVDVEPGNRLALFAVTERTRPEWGGLWEACGREEEAARLAVRDYEPMLDMLEAGQEYAFKLTASPTYSEPSPRGPGVEPGAEAGAEGEKRQRGTRRPIKSRGEQMNWLVRRSAGAGFRVGEVELPSGFLDEEPQKVPDVLLSGTEVKSFKKAALAKPGAMSTVTIRKVTYTGRLVVEDEKLVRQVLVCGLGSAKAYGAGLMTLARMSR</sequence>
<dbReference type="RefSeq" id="WP_284075256.1">
    <property type="nucleotide sequence ID" value="NZ_JASCTJ010000001.1"/>
</dbReference>
<proteinExistence type="predicted"/>
<organism evidence="2 3">
    <name type="scientific">Glycomyces harbinensis</name>
    <dbReference type="NCBI Taxonomy" id="58114"/>
    <lineage>
        <taxon>Bacteria</taxon>
        <taxon>Bacillati</taxon>
        <taxon>Actinomycetota</taxon>
        <taxon>Actinomycetes</taxon>
        <taxon>Glycomycetales</taxon>
        <taxon>Glycomycetaceae</taxon>
        <taxon>Glycomyces</taxon>
    </lineage>
</organism>
<dbReference type="InterPro" id="IPR010179">
    <property type="entry name" value="CRISPR-assoc_prot_Cse3"/>
</dbReference>
<dbReference type="Pfam" id="PF08798">
    <property type="entry name" value="CRISPR_assoc"/>
    <property type="match status" value="1"/>
</dbReference>
<gene>
    <name evidence="2" type="ORF">SAMN05216270_101511</name>
</gene>
<dbReference type="Gene3D" id="3.30.70.1210">
    <property type="entry name" value="Crispr-associated protein, domain 2"/>
    <property type="match status" value="1"/>
</dbReference>
<name>A0A1G6RJ64_9ACTN</name>
<evidence type="ECO:0000313" key="2">
    <source>
        <dbReference type="EMBL" id="SDD04453.1"/>
    </source>
</evidence>
<dbReference type="CDD" id="cd09727">
    <property type="entry name" value="Cas6_I-E"/>
    <property type="match status" value="1"/>
</dbReference>
<dbReference type="Proteomes" id="UP000198949">
    <property type="component" value="Unassembled WGS sequence"/>
</dbReference>
<reference evidence="3" key="1">
    <citation type="submission" date="2016-10" db="EMBL/GenBank/DDBJ databases">
        <authorList>
            <person name="Varghese N."/>
            <person name="Submissions S."/>
        </authorList>
    </citation>
    <scope>NUCLEOTIDE SEQUENCE [LARGE SCALE GENOMIC DNA]</scope>
    <source>
        <strain evidence="3">CGMCC 4.3516</strain>
    </source>
</reference>
<feature type="compositionally biased region" description="Low complexity" evidence="1">
    <location>
        <begin position="119"/>
        <end position="129"/>
    </location>
</feature>
<dbReference type="EMBL" id="FNAD01000001">
    <property type="protein sequence ID" value="SDD04453.1"/>
    <property type="molecule type" value="Genomic_DNA"/>
</dbReference>
<protein>
    <submittedName>
        <fullName evidence="2">CRISPR system Cascade subunit CasE</fullName>
    </submittedName>
</protein>
<dbReference type="SUPFAM" id="SSF117987">
    <property type="entry name" value="CRISPR-associated protein"/>
    <property type="match status" value="2"/>
</dbReference>
<dbReference type="NCBIfam" id="TIGR01907">
    <property type="entry name" value="casE_Cse3"/>
    <property type="match status" value="1"/>
</dbReference>
<evidence type="ECO:0000256" key="1">
    <source>
        <dbReference type="SAM" id="MobiDB-lite"/>
    </source>
</evidence>
<dbReference type="AlphaFoldDB" id="A0A1G6RJ64"/>
<dbReference type="Gene3D" id="3.30.70.1200">
    <property type="entry name" value="Crispr-associated protein, domain 1"/>
    <property type="match status" value="1"/>
</dbReference>
<accession>A0A1G6RJ64</accession>
<keyword evidence="3" id="KW-1185">Reference proteome</keyword>
<dbReference type="SMART" id="SM01101">
    <property type="entry name" value="CRISPR_assoc"/>
    <property type="match status" value="1"/>
</dbReference>